<sequence>MHKIDLLSNKLNLPKFIATQIVVILFVILITYKWAFTFTEVSEQTFIANVMYGILGFILTLGLHELIHRLMFYAFSHGEHPRITYQQGVLLTHSSNKYFNKWQYCTIMLAPMVFITASLMVVFSYYSYSSIIFISSIHIGYCLIDVYLVGITLINKFNYIHPSEEGLYMYYHKPLHTHNHYE</sequence>
<dbReference type="OrthoDB" id="2402052at2"/>
<feature type="transmembrane region" description="Helical" evidence="1">
    <location>
        <begin position="104"/>
        <end position="126"/>
    </location>
</feature>
<dbReference type="Proteomes" id="UP000242088">
    <property type="component" value="Unassembled WGS sequence"/>
</dbReference>
<dbReference type="RefSeq" id="WP_103166658.1">
    <property type="nucleotide sequence ID" value="NZ_CP130489.1"/>
</dbReference>
<reference evidence="5 6" key="1">
    <citation type="journal article" date="2016" name="Front. Microbiol.">
        <title>Comprehensive Phylogenetic Analysis of Bovine Non-aureus Staphylococci Species Based on Whole-Genome Sequencing.</title>
        <authorList>
            <person name="Naushad S."/>
            <person name="Barkema H.W."/>
            <person name="Luby C."/>
            <person name="Condas L.A."/>
            <person name="Nobrega D.B."/>
            <person name="Carson D.A."/>
            <person name="De Buck J."/>
        </authorList>
    </citation>
    <scope>NUCLEOTIDE SEQUENCE [LARGE SCALE GENOMIC DNA]</scope>
    <source>
        <strain evidence="3 5">SNUC 1409</strain>
        <strain evidence="4 7">SNUC 4143</strain>
        <strain evidence="2 6">SNUC 761</strain>
    </source>
</reference>
<keyword evidence="1" id="KW-0472">Membrane</keyword>
<evidence type="ECO:0000313" key="5">
    <source>
        <dbReference type="Proteomes" id="UP000242088"/>
    </source>
</evidence>
<keyword evidence="1" id="KW-0812">Transmembrane</keyword>
<comment type="caution">
    <text evidence="2">The sequence shown here is derived from an EMBL/GenBank/DDBJ whole genome shotgun (WGS) entry which is preliminary data.</text>
</comment>
<dbReference type="Pfam" id="PF11667">
    <property type="entry name" value="DUF3267"/>
    <property type="match status" value="1"/>
</dbReference>
<dbReference type="EMBL" id="PYZL01000045">
    <property type="protein sequence ID" value="PTE72996.1"/>
    <property type="molecule type" value="Genomic_DNA"/>
</dbReference>
<evidence type="ECO:0000313" key="2">
    <source>
        <dbReference type="EMBL" id="PTE72996.1"/>
    </source>
</evidence>
<evidence type="ECO:0000313" key="7">
    <source>
        <dbReference type="Proteomes" id="UP000243350"/>
    </source>
</evidence>
<accession>A0A2K4DM90</accession>
<keyword evidence="5" id="KW-1185">Reference proteome</keyword>
<reference evidence="3" key="3">
    <citation type="submission" date="2018-03" db="EMBL/GenBank/DDBJ databases">
        <authorList>
            <person name="Naushad S."/>
        </authorList>
    </citation>
    <scope>NUCLEOTIDE SEQUENCE</scope>
    <source>
        <strain evidence="3">SNUC 1409</strain>
    </source>
</reference>
<evidence type="ECO:0000313" key="4">
    <source>
        <dbReference type="EMBL" id="PTF16090.1"/>
    </source>
</evidence>
<keyword evidence="1" id="KW-1133">Transmembrane helix</keyword>
<evidence type="ECO:0000256" key="1">
    <source>
        <dbReference type="SAM" id="Phobius"/>
    </source>
</evidence>
<evidence type="ECO:0000313" key="6">
    <source>
        <dbReference type="Proteomes" id="UP000242547"/>
    </source>
</evidence>
<name>A0A2K4DM90_9STAP</name>
<feature type="transmembrane region" description="Helical" evidence="1">
    <location>
        <begin position="132"/>
        <end position="154"/>
    </location>
</feature>
<reference evidence="2" key="2">
    <citation type="submission" date="2018-03" db="EMBL/GenBank/DDBJ databases">
        <authorList>
            <person name="Keele B.F."/>
        </authorList>
    </citation>
    <scope>NUCLEOTIDE SEQUENCE</scope>
    <source>
        <strain evidence="4">SNUC 4143</strain>
        <strain evidence="2">SNUC 761</strain>
    </source>
</reference>
<dbReference type="EMBL" id="PYZH01000016">
    <property type="protein sequence ID" value="PTF16090.1"/>
    <property type="molecule type" value="Genomic_DNA"/>
</dbReference>
<dbReference type="EMBL" id="PYZI01000007">
    <property type="protein sequence ID" value="PTF13848.1"/>
    <property type="molecule type" value="Genomic_DNA"/>
</dbReference>
<gene>
    <name evidence="2" type="ORF">BUY44_07370</name>
    <name evidence="3" type="ORF">BUY47_07205</name>
    <name evidence="4" type="ORF">BUY48_04185</name>
</gene>
<dbReference type="AlphaFoldDB" id="A0A2K4DM90"/>
<proteinExistence type="predicted"/>
<organism evidence="2 6">
    <name type="scientific">Staphylococcus devriesei</name>
    <dbReference type="NCBI Taxonomy" id="586733"/>
    <lineage>
        <taxon>Bacteria</taxon>
        <taxon>Bacillati</taxon>
        <taxon>Bacillota</taxon>
        <taxon>Bacilli</taxon>
        <taxon>Bacillales</taxon>
        <taxon>Staphylococcaceae</taxon>
        <taxon>Staphylococcus</taxon>
    </lineage>
</organism>
<protein>
    <submittedName>
        <fullName evidence="2">DUF3267 domain-containing protein</fullName>
    </submittedName>
</protein>
<dbReference type="Proteomes" id="UP000243350">
    <property type="component" value="Unassembled WGS sequence"/>
</dbReference>
<feature type="transmembrane region" description="Helical" evidence="1">
    <location>
        <begin position="46"/>
        <end position="67"/>
    </location>
</feature>
<dbReference type="GeneID" id="48887576"/>
<evidence type="ECO:0000313" key="3">
    <source>
        <dbReference type="EMBL" id="PTF13848.1"/>
    </source>
</evidence>
<feature type="transmembrane region" description="Helical" evidence="1">
    <location>
        <begin position="12"/>
        <end position="34"/>
    </location>
</feature>
<dbReference type="Proteomes" id="UP000242547">
    <property type="component" value="Unassembled WGS sequence"/>
</dbReference>
<dbReference type="InterPro" id="IPR021683">
    <property type="entry name" value="DUF3267"/>
</dbReference>